<evidence type="ECO:0000256" key="1">
    <source>
        <dbReference type="ARBA" id="ARBA00004123"/>
    </source>
</evidence>
<evidence type="ECO:0000256" key="2">
    <source>
        <dbReference type="ARBA" id="ARBA00022553"/>
    </source>
</evidence>
<dbReference type="Proteomes" id="UP000294933">
    <property type="component" value="Unassembled WGS sequence"/>
</dbReference>
<dbReference type="InterPro" id="IPR038753">
    <property type="entry name" value="NFKBIL1"/>
</dbReference>
<evidence type="ECO:0000256" key="3">
    <source>
        <dbReference type="ARBA" id="ARBA00022737"/>
    </source>
</evidence>
<evidence type="ECO:0000256" key="4">
    <source>
        <dbReference type="ARBA" id="ARBA00023043"/>
    </source>
</evidence>
<keyword evidence="2" id="KW-0597">Phosphoprotein</keyword>
<dbReference type="EMBL" id="ML170172">
    <property type="protein sequence ID" value="TDL23017.1"/>
    <property type="molecule type" value="Genomic_DNA"/>
</dbReference>
<reference evidence="7 8" key="1">
    <citation type="submission" date="2018-06" db="EMBL/GenBank/DDBJ databases">
        <title>A transcriptomic atlas of mushroom development highlights an independent origin of complex multicellularity.</title>
        <authorList>
            <consortium name="DOE Joint Genome Institute"/>
            <person name="Krizsan K."/>
            <person name="Almasi E."/>
            <person name="Merenyi Z."/>
            <person name="Sahu N."/>
            <person name="Viragh M."/>
            <person name="Koszo T."/>
            <person name="Mondo S."/>
            <person name="Kiss B."/>
            <person name="Balint B."/>
            <person name="Kues U."/>
            <person name="Barry K."/>
            <person name="Hegedus J.C."/>
            <person name="Henrissat B."/>
            <person name="Johnson J."/>
            <person name="Lipzen A."/>
            <person name="Ohm R."/>
            <person name="Nagy I."/>
            <person name="Pangilinan J."/>
            <person name="Yan J."/>
            <person name="Xiong Y."/>
            <person name="Grigoriev I.V."/>
            <person name="Hibbett D.S."/>
            <person name="Nagy L.G."/>
        </authorList>
    </citation>
    <scope>NUCLEOTIDE SEQUENCE [LARGE SCALE GENOMIC DNA]</scope>
    <source>
        <strain evidence="7 8">SZMC22713</strain>
    </source>
</reference>
<feature type="region of interest" description="Disordered" evidence="6">
    <location>
        <begin position="1"/>
        <end position="83"/>
    </location>
</feature>
<keyword evidence="5" id="KW-0539">Nucleus</keyword>
<comment type="subcellular location">
    <subcellularLocation>
        <location evidence="1">Nucleus</location>
    </subcellularLocation>
</comment>
<evidence type="ECO:0000313" key="7">
    <source>
        <dbReference type="EMBL" id="TDL23017.1"/>
    </source>
</evidence>
<accession>A0A4Y7Q5T5</accession>
<keyword evidence="3" id="KW-0677">Repeat</keyword>
<evidence type="ECO:0000313" key="8">
    <source>
        <dbReference type="Proteomes" id="UP000294933"/>
    </source>
</evidence>
<keyword evidence="4" id="KW-0040">ANK repeat</keyword>
<dbReference type="VEuPathDB" id="FungiDB:BD410DRAFT_787833"/>
<dbReference type="AlphaFoldDB" id="A0A4Y7Q5T5"/>
<protein>
    <submittedName>
        <fullName evidence="7">Uncharacterized protein</fullName>
    </submittedName>
</protein>
<feature type="compositionally biased region" description="Basic and acidic residues" evidence="6">
    <location>
        <begin position="74"/>
        <end position="83"/>
    </location>
</feature>
<evidence type="ECO:0000256" key="6">
    <source>
        <dbReference type="SAM" id="MobiDB-lite"/>
    </source>
</evidence>
<name>A0A4Y7Q5T5_9AGAM</name>
<keyword evidence="8" id="KW-1185">Reference proteome</keyword>
<feature type="compositionally biased region" description="Basic and acidic residues" evidence="6">
    <location>
        <begin position="174"/>
        <end position="213"/>
    </location>
</feature>
<dbReference type="STRING" id="50990.A0A4Y7Q5T5"/>
<dbReference type="GO" id="GO:0043124">
    <property type="term" value="P:negative regulation of canonical NF-kappaB signal transduction"/>
    <property type="evidence" value="ECO:0007669"/>
    <property type="project" value="InterPro"/>
</dbReference>
<evidence type="ECO:0000256" key="5">
    <source>
        <dbReference type="ARBA" id="ARBA00023242"/>
    </source>
</evidence>
<feature type="compositionally biased region" description="Low complexity" evidence="6">
    <location>
        <begin position="62"/>
        <end position="73"/>
    </location>
</feature>
<dbReference type="GO" id="GO:0005634">
    <property type="term" value="C:nucleus"/>
    <property type="evidence" value="ECO:0007669"/>
    <property type="project" value="UniProtKB-SubCell"/>
</dbReference>
<dbReference type="PANTHER" id="PTHR15263">
    <property type="entry name" value="I-KAPPA-B-LIKE PROTEIN IKBL"/>
    <property type="match status" value="1"/>
</dbReference>
<sequence>MGKLHLKRTPAEEAQRAWRKTQRAARKAARRADAGENASKRRKTTVDELDSEDDDLQYGPQPAAASSSTSPYSRDSRYDNGCDSDEARFRAKLADALEDDGVHDATQRLDSVEAHFGGYTHIPRRWRGVGGDVFLPRVYDDDGLEEPGLEPWQMNDDEYAEWMRAAMWRRKHPEQEAAKRAAREAEKARKERAAELKRETARQQSEMARERALRKAQRRARKVAEARKAYEDKWLDLSLPSGQKNGNGKETEHLDFESVPWPIFLPDRQVVITEEDISRDTISAFLLPRPPQSRSILDSLLDPLLDKQGQDPPPETVSRDTLRAALLRYHPDKFNSRVLPRVRENERDRVRELAGTVVRVLNEMLSDITGKK</sequence>
<gene>
    <name evidence="7" type="ORF">BD410DRAFT_787833</name>
</gene>
<proteinExistence type="predicted"/>
<feature type="compositionally biased region" description="Basic residues" evidence="6">
    <location>
        <begin position="17"/>
        <end position="29"/>
    </location>
</feature>
<feature type="compositionally biased region" description="Acidic residues" evidence="6">
    <location>
        <begin position="47"/>
        <end position="56"/>
    </location>
</feature>
<dbReference type="OrthoDB" id="412109at2759"/>
<organism evidence="7 8">
    <name type="scientific">Rickenella mellea</name>
    <dbReference type="NCBI Taxonomy" id="50990"/>
    <lineage>
        <taxon>Eukaryota</taxon>
        <taxon>Fungi</taxon>
        <taxon>Dikarya</taxon>
        <taxon>Basidiomycota</taxon>
        <taxon>Agaricomycotina</taxon>
        <taxon>Agaricomycetes</taxon>
        <taxon>Hymenochaetales</taxon>
        <taxon>Rickenellaceae</taxon>
        <taxon>Rickenella</taxon>
    </lineage>
</organism>
<dbReference type="PANTHER" id="PTHR15263:SF1">
    <property type="entry name" value="NF-KAPPA-B INHIBITOR-LIKE PROTEIN 1"/>
    <property type="match status" value="1"/>
</dbReference>
<feature type="region of interest" description="Disordered" evidence="6">
    <location>
        <begin position="174"/>
        <end position="215"/>
    </location>
</feature>